<keyword evidence="2 3" id="KW-0175">Coiled coil</keyword>
<keyword evidence="6" id="KW-1185">Reference proteome</keyword>
<name>A0A4S4D551_CAMSN</name>
<feature type="coiled-coil region" evidence="3">
    <location>
        <begin position="528"/>
        <end position="620"/>
    </location>
</feature>
<comment type="caution">
    <text evidence="5">The sequence shown here is derived from an EMBL/GenBank/DDBJ whole genome shotgun (WGS) entry which is preliminary data.</text>
</comment>
<dbReference type="Proteomes" id="UP000306102">
    <property type="component" value="Unassembled WGS sequence"/>
</dbReference>
<gene>
    <name evidence="5" type="ORF">TEA_029170</name>
</gene>
<evidence type="ECO:0000313" key="5">
    <source>
        <dbReference type="EMBL" id="THF97484.1"/>
    </source>
</evidence>
<evidence type="ECO:0000256" key="3">
    <source>
        <dbReference type="SAM" id="Coils"/>
    </source>
</evidence>
<comment type="similarity">
    <text evidence="1">Belongs to the ICR family.</text>
</comment>
<accession>A0A4S4D551</accession>
<dbReference type="EMBL" id="SDRB02012529">
    <property type="protein sequence ID" value="THF97484.1"/>
    <property type="molecule type" value="Genomic_DNA"/>
</dbReference>
<dbReference type="STRING" id="542762.A0A4S4D551"/>
<reference evidence="5 6" key="1">
    <citation type="journal article" date="2018" name="Proc. Natl. Acad. Sci. U.S.A.">
        <title>Draft genome sequence of Camellia sinensis var. sinensis provides insights into the evolution of the tea genome and tea quality.</title>
        <authorList>
            <person name="Wei C."/>
            <person name="Yang H."/>
            <person name="Wang S."/>
            <person name="Zhao J."/>
            <person name="Liu C."/>
            <person name="Gao L."/>
            <person name="Xia E."/>
            <person name="Lu Y."/>
            <person name="Tai Y."/>
            <person name="She G."/>
            <person name="Sun J."/>
            <person name="Cao H."/>
            <person name="Tong W."/>
            <person name="Gao Q."/>
            <person name="Li Y."/>
            <person name="Deng W."/>
            <person name="Jiang X."/>
            <person name="Wang W."/>
            <person name="Chen Q."/>
            <person name="Zhang S."/>
            <person name="Li H."/>
            <person name="Wu J."/>
            <person name="Wang P."/>
            <person name="Li P."/>
            <person name="Shi C."/>
            <person name="Zheng F."/>
            <person name="Jian J."/>
            <person name="Huang B."/>
            <person name="Shan D."/>
            <person name="Shi M."/>
            <person name="Fang C."/>
            <person name="Yue Y."/>
            <person name="Li F."/>
            <person name="Li D."/>
            <person name="Wei S."/>
            <person name="Han B."/>
            <person name="Jiang C."/>
            <person name="Yin Y."/>
            <person name="Xia T."/>
            <person name="Zhang Z."/>
            <person name="Bennetzen J.L."/>
            <person name="Zhao S."/>
            <person name="Wan X."/>
        </authorList>
    </citation>
    <scope>NUCLEOTIDE SEQUENCE [LARGE SCALE GENOMIC DNA]</scope>
    <source>
        <strain evidence="6">cv. Shuchazao</strain>
        <tissue evidence="5">Leaf</tissue>
    </source>
</reference>
<dbReference type="InterPro" id="IPR029688">
    <property type="entry name" value="ICR"/>
</dbReference>
<dbReference type="AlphaFoldDB" id="A0A4S4D551"/>
<evidence type="ECO:0000256" key="4">
    <source>
        <dbReference type="SAM" id="MobiDB-lite"/>
    </source>
</evidence>
<feature type="coiled-coil region" evidence="3">
    <location>
        <begin position="423"/>
        <end position="450"/>
    </location>
</feature>
<feature type="compositionally biased region" description="Basic and acidic residues" evidence="4">
    <location>
        <begin position="206"/>
        <end position="228"/>
    </location>
</feature>
<protein>
    <submittedName>
        <fullName evidence="5">Uncharacterized protein</fullName>
    </submittedName>
</protein>
<organism evidence="5 6">
    <name type="scientific">Camellia sinensis var. sinensis</name>
    <name type="common">China tea</name>
    <dbReference type="NCBI Taxonomy" id="542762"/>
    <lineage>
        <taxon>Eukaryota</taxon>
        <taxon>Viridiplantae</taxon>
        <taxon>Streptophyta</taxon>
        <taxon>Embryophyta</taxon>
        <taxon>Tracheophyta</taxon>
        <taxon>Spermatophyta</taxon>
        <taxon>Magnoliopsida</taxon>
        <taxon>eudicotyledons</taxon>
        <taxon>Gunneridae</taxon>
        <taxon>Pentapetalae</taxon>
        <taxon>asterids</taxon>
        <taxon>Ericales</taxon>
        <taxon>Theaceae</taxon>
        <taxon>Camellia</taxon>
    </lineage>
</organism>
<sequence length="776" mass="87287">MLNIIGKSLEYRREVAGVSLEVHRSVKNVNGSHRNVQNVHWTYALVVVVVIVGNGGISNSFCMLCSVPPDPTNGFTNVALTEYNFELQKPYDIPLEQRYSYYNGVRKLWVYADDKPHDPTRPSVVGQVGLSSRRVHFVWSFSALSQQEIEYANTKIKNRTGSLEVPKRTSLATPRTTKQLKMPGSDSEAIPSPNPESRTPKGRSPKVAERKSPRSPVPEKKRPSKLSELESQLAQLQEELKKAKDQLSSSESWKTQAQQEAEEAKKQLAAMSAKLDESQQQLMELCASEEDRVQELRKISQDRDRAWQSELEAVQKQHSMDSTALSSAINEIQKLKIQLDRVSESESAQADYAQSAHAEIQNLRMELSETLSLVENLKTQLSDCRESEARALEVVSKTRMQLEMAKTAEETLRSEGVRTMDAYRSLAVELEQSKARVNLLEELVSKLQADAGNNSSKNSADDSCNVKGGRENGEHEDSDQLKAELNHVKFEVGQLRSALDAAERRYQEEYIHSTLQIRSAYELVERSKSESSLREAELESNLKKAKANIEELKAKLMAKETKLLDICEENEGLNQKIEKNQSTEKESKLESEMKNFEVDLADLKASLLDKETELQGITEENEMLKFEIKKREMERNKVNDEALASAEAARAAEREALMKLGYLTEEADKSSRKAARVTEQLDAAQAANSEIEAELRRLKVQSDQWRKAAEAATAMLSTGNNDKFVERTRSLDGNYHTIGGKLGSPFSEEMDDESSPKKKNGNMLKKIGVLLKKSQK</sequence>
<feature type="compositionally biased region" description="Polar residues" evidence="4">
    <location>
        <begin position="170"/>
        <end position="179"/>
    </location>
</feature>
<feature type="region of interest" description="Disordered" evidence="4">
    <location>
        <begin position="451"/>
        <end position="479"/>
    </location>
</feature>
<feature type="compositionally biased region" description="Basic and acidic residues" evidence="4">
    <location>
        <begin position="468"/>
        <end position="479"/>
    </location>
</feature>
<feature type="region of interest" description="Disordered" evidence="4">
    <location>
        <begin position="161"/>
        <end position="272"/>
    </location>
</feature>
<feature type="coiled-coil region" evidence="3">
    <location>
        <begin position="667"/>
        <end position="708"/>
    </location>
</feature>
<evidence type="ECO:0000313" key="6">
    <source>
        <dbReference type="Proteomes" id="UP000306102"/>
    </source>
</evidence>
<feature type="region of interest" description="Disordered" evidence="4">
    <location>
        <begin position="734"/>
        <end position="776"/>
    </location>
</feature>
<feature type="compositionally biased region" description="Polar residues" evidence="4">
    <location>
        <begin position="451"/>
        <end position="462"/>
    </location>
</feature>
<dbReference type="PANTHER" id="PTHR34224:SF4">
    <property type="entry name" value="INTERACTOR OF CONSTITUTIVE ACTIVE ROPS 2, CHLOROPLASTIC"/>
    <property type="match status" value="1"/>
</dbReference>
<dbReference type="PANTHER" id="PTHR34224">
    <property type="entry name" value="INTERACTOR OF CONSTITUTIVE ACTIVE ROPS 2, CHLOROPLASTIC-RELATED"/>
    <property type="match status" value="1"/>
</dbReference>
<evidence type="ECO:0000256" key="2">
    <source>
        <dbReference type="ARBA" id="ARBA00023054"/>
    </source>
</evidence>
<feature type="coiled-coil region" evidence="3">
    <location>
        <begin position="325"/>
        <end position="380"/>
    </location>
</feature>
<proteinExistence type="inferred from homology"/>
<evidence type="ECO:0000256" key="1">
    <source>
        <dbReference type="ARBA" id="ARBA00009778"/>
    </source>
</evidence>